<evidence type="ECO:0000256" key="5">
    <source>
        <dbReference type="ARBA" id="ARBA00023080"/>
    </source>
</evidence>
<dbReference type="GO" id="GO:0006226">
    <property type="term" value="P:dUMP biosynthetic process"/>
    <property type="evidence" value="ECO:0007669"/>
    <property type="project" value="UniProtKB-UniRule"/>
</dbReference>
<feature type="domain" description="dUTPase-like" evidence="7">
    <location>
        <begin position="18"/>
        <end position="143"/>
    </location>
</feature>
<accession>T0L7P5</accession>
<evidence type="ECO:0000256" key="3">
    <source>
        <dbReference type="ARBA" id="ARBA00011233"/>
    </source>
</evidence>
<dbReference type="GO" id="GO:0000287">
    <property type="term" value="F:magnesium ion binding"/>
    <property type="evidence" value="ECO:0007669"/>
    <property type="project" value="UniProtKB-UniRule"/>
</dbReference>
<evidence type="ECO:0000313" key="9">
    <source>
        <dbReference type="Proteomes" id="UP000053780"/>
    </source>
</evidence>
<gene>
    <name evidence="8" type="ORF">NAPIS_ORF01957</name>
</gene>
<keyword evidence="6" id="KW-0479">Metal-binding</keyword>
<dbReference type="PANTHER" id="PTHR11241">
    <property type="entry name" value="DEOXYURIDINE 5'-TRIPHOSPHATE NUCLEOTIDOHYDROLASE"/>
    <property type="match status" value="1"/>
</dbReference>
<dbReference type="AlphaFoldDB" id="T0L7P5"/>
<dbReference type="HOGENOM" id="CLU_068508_3_0_1"/>
<dbReference type="OrthoDB" id="10261072at2759"/>
<comment type="subunit">
    <text evidence="3 6">Homotrimer.</text>
</comment>
<keyword evidence="9" id="KW-1185">Reference proteome</keyword>
<dbReference type="NCBIfam" id="TIGR00576">
    <property type="entry name" value="dut"/>
    <property type="match status" value="1"/>
</dbReference>
<dbReference type="InterPro" id="IPR008181">
    <property type="entry name" value="dUTPase"/>
</dbReference>
<dbReference type="GO" id="GO:0046081">
    <property type="term" value="P:dUTP catabolic process"/>
    <property type="evidence" value="ECO:0007669"/>
    <property type="project" value="UniProtKB-UniRule"/>
</dbReference>
<dbReference type="InterPro" id="IPR036157">
    <property type="entry name" value="dUTPase-like_sf"/>
</dbReference>
<comment type="cofactor">
    <cofactor evidence="6">
        <name>Mg(2+)</name>
        <dbReference type="ChEBI" id="CHEBI:18420"/>
    </cofactor>
</comment>
<dbReference type="UniPathway" id="UPA00610">
    <property type="reaction ID" value="UER00666"/>
</dbReference>
<evidence type="ECO:0000256" key="4">
    <source>
        <dbReference type="ARBA" id="ARBA00022801"/>
    </source>
</evidence>
<proteinExistence type="inferred from homology"/>
<dbReference type="PANTHER" id="PTHR11241:SF0">
    <property type="entry name" value="DEOXYURIDINE 5'-TRIPHOSPHATE NUCLEOTIDOHYDROLASE"/>
    <property type="match status" value="1"/>
</dbReference>
<reference evidence="8 9" key="1">
    <citation type="journal article" date="2013" name="BMC Genomics">
        <title>Genome sequencing and comparative genomics of honey bee microsporidia, Nosema apis reveal novel insights into host-parasite interactions.</title>
        <authorList>
            <person name="Chen Yp."/>
            <person name="Pettis J.S."/>
            <person name="Zhao Y."/>
            <person name="Liu X."/>
            <person name="Tallon L.J."/>
            <person name="Sadzewicz L.D."/>
            <person name="Li R."/>
            <person name="Zheng H."/>
            <person name="Huang S."/>
            <person name="Zhang X."/>
            <person name="Hamilton M.C."/>
            <person name="Pernal S.F."/>
            <person name="Melathopoulos A.P."/>
            <person name="Yan X."/>
            <person name="Evans J.D."/>
        </authorList>
    </citation>
    <scope>NUCLEOTIDE SEQUENCE [LARGE SCALE GENOMIC DNA]</scope>
    <source>
        <strain evidence="8 9">BRL 01</strain>
    </source>
</reference>
<dbReference type="SUPFAM" id="SSF51283">
    <property type="entry name" value="dUTPase-like"/>
    <property type="match status" value="1"/>
</dbReference>
<evidence type="ECO:0000259" key="7">
    <source>
        <dbReference type="Pfam" id="PF00692"/>
    </source>
</evidence>
<dbReference type="Gene3D" id="2.70.40.10">
    <property type="match status" value="1"/>
</dbReference>
<dbReference type="InterPro" id="IPR033704">
    <property type="entry name" value="dUTPase_trimeric"/>
</dbReference>
<evidence type="ECO:0000256" key="2">
    <source>
        <dbReference type="ARBA" id="ARBA00006581"/>
    </source>
</evidence>
<name>T0L7P5_9MICR</name>
<comment type="catalytic activity">
    <reaction evidence="6">
        <text>dUTP + H2O = dUMP + diphosphate + H(+)</text>
        <dbReference type="Rhea" id="RHEA:10248"/>
        <dbReference type="ChEBI" id="CHEBI:15377"/>
        <dbReference type="ChEBI" id="CHEBI:15378"/>
        <dbReference type="ChEBI" id="CHEBI:33019"/>
        <dbReference type="ChEBI" id="CHEBI:61555"/>
        <dbReference type="ChEBI" id="CHEBI:246422"/>
        <dbReference type="EC" id="3.6.1.23"/>
    </reaction>
</comment>
<dbReference type="EC" id="3.6.1.23" evidence="6"/>
<keyword evidence="4 6" id="KW-0378">Hydrolase</keyword>
<sequence>MTLTEPIKIKKVSINAVTPIRHSEGAAGYDVSSLEGGIIPPKQLLKVRTGLIFSIPQNCLGVIFGRSGLALKHGLEIIDTKIFPNSKEELVITIFNNFNTEFKFDAGTRIAQLVIIKVSNPKIEIVDSLDDSKRGESGFGSTGLN</sequence>
<evidence type="ECO:0000256" key="6">
    <source>
        <dbReference type="RuleBase" id="RU367024"/>
    </source>
</evidence>
<dbReference type="Pfam" id="PF00692">
    <property type="entry name" value="dUTPase"/>
    <property type="match status" value="1"/>
</dbReference>
<dbReference type="VEuPathDB" id="MicrosporidiaDB:NAPIS_ORF01957"/>
<dbReference type="InterPro" id="IPR029054">
    <property type="entry name" value="dUTPase-like"/>
</dbReference>
<comment type="function">
    <text evidence="6">Involved in nucleotide metabolism via production of dUMP, the immediate precursor of thymidine nucleotides, and decreases the intracellular concentration of dUTP so that uracil cannot be incorporated into DNA.</text>
</comment>
<protein>
    <recommendedName>
        <fullName evidence="6">Deoxyuridine 5'-triphosphate nucleotidohydrolase</fullName>
        <shortName evidence="6">dUTPase</shortName>
        <ecNumber evidence="6">3.6.1.23</ecNumber>
    </recommendedName>
    <alternativeName>
        <fullName evidence="6">dUTP pyrophosphatase</fullName>
    </alternativeName>
</protein>
<evidence type="ECO:0000313" key="8">
    <source>
        <dbReference type="EMBL" id="EQB60478.1"/>
    </source>
</evidence>
<comment type="similarity">
    <text evidence="2 6">Belongs to the dUTPase family.</text>
</comment>
<comment type="pathway">
    <text evidence="1 6">Pyrimidine metabolism; dUMP biosynthesis; dUMP from dCTP (dUTP route): step 2/2.</text>
</comment>
<dbReference type="EMBL" id="KE647283">
    <property type="protein sequence ID" value="EQB60478.1"/>
    <property type="molecule type" value="Genomic_DNA"/>
</dbReference>
<dbReference type="GO" id="GO:0004170">
    <property type="term" value="F:dUTP diphosphatase activity"/>
    <property type="evidence" value="ECO:0007669"/>
    <property type="project" value="UniProtKB-UniRule"/>
</dbReference>
<dbReference type="CDD" id="cd07557">
    <property type="entry name" value="trimeric_dUTPase"/>
    <property type="match status" value="1"/>
</dbReference>
<keyword evidence="5 6" id="KW-0546">Nucleotide metabolism</keyword>
<organism evidence="8 9">
    <name type="scientific">Vairimorpha apis BRL 01</name>
    <dbReference type="NCBI Taxonomy" id="1037528"/>
    <lineage>
        <taxon>Eukaryota</taxon>
        <taxon>Fungi</taxon>
        <taxon>Fungi incertae sedis</taxon>
        <taxon>Microsporidia</taxon>
        <taxon>Nosematidae</taxon>
        <taxon>Vairimorpha</taxon>
    </lineage>
</organism>
<keyword evidence="6" id="KW-0460">Magnesium</keyword>
<evidence type="ECO:0000256" key="1">
    <source>
        <dbReference type="ARBA" id="ARBA00005142"/>
    </source>
</evidence>
<dbReference type="Proteomes" id="UP000053780">
    <property type="component" value="Unassembled WGS sequence"/>
</dbReference>